<dbReference type="GO" id="GO:0051087">
    <property type="term" value="F:protein-folding chaperone binding"/>
    <property type="evidence" value="ECO:0007669"/>
    <property type="project" value="TreeGrafter"/>
</dbReference>
<dbReference type="CDD" id="cd06257">
    <property type="entry name" value="DnaJ"/>
    <property type="match status" value="1"/>
</dbReference>
<dbReference type="GO" id="GO:0044183">
    <property type="term" value="F:protein folding chaperone"/>
    <property type="evidence" value="ECO:0007669"/>
    <property type="project" value="TreeGrafter"/>
</dbReference>
<dbReference type="InterPro" id="IPR001623">
    <property type="entry name" value="DnaJ_domain"/>
</dbReference>
<feature type="domain" description="J" evidence="2">
    <location>
        <begin position="4"/>
        <end position="63"/>
    </location>
</feature>
<gene>
    <name evidence="3" type="ORF">RFULGI_LOCUS14622</name>
</gene>
<dbReference type="SUPFAM" id="SSF46565">
    <property type="entry name" value="Chaperone J-domain"/>
    <property type="match status" value="1"/>
</dbReference>
<name>A0A9N9J735_9GLOM</name>
<dbReference type="InterPro" id="IPR036869">
    <property type="entry name" value="J_dom_sf"/>
</dbReference>
<dbReference type="PROSITE" id="PS50076">
    <property type="entry name" value="DNAJ_2"/>
    <property type="match status" value="1"/>
</dbReference>
<proteinExistence type="predicted"/>
<dbReference type="SMART" id="SM00271">
    <property type="entry name" value="DnaJ"/>
    <property type="match status" value="1"/>
</dbReference>
<dbReference type="GO" id="GO:0005634">
    <property type="term" value="C:nucleus"/>
    <property type="evidence" value="ECO:0007669"/>
    <property type="project" value="TreeGrafter"/>
</dbReference>
<dbReference type="OrthoDB" id="10250354at2759"/>
<evidence type="ECO:0000256" key="1">
    <source>
        <dbReference type="SAM" id="MobiDB-lite"/>
    </source>
</evidence>
<dbReference type="Proteomes" id="UP000789396">
    <property type="component" value="Unassembled WGS sequence"/>
</dbReference>
<accession>A0A9N9J735</accession>
<dbReference type="GO" id="GO:0005737">
    <property type="term" value="C:cytoplasm"/>
    <property type="evidence" value="ECO:0007669"/>
    <property type="project" value="TreeGrafter"/>
</dbReference>
<dbReference type="InterPro" id="IPR018253">
    <property type="entry name" value="DnaJ_domain_CS"/>
</dbReference>
<evidence type="ECO:0000313" key="4">
    <source>
        <dbReference type="Proteomes" id="UP000789396"/>
    </source>
</evidence>
<organism evidence="3 4">
    <name type="scientific">Racocetra fulgida</name>
    <dbReference type="NCBI Taxonomy" id="60492"/>
    <lineage>
        <taxon>Eukaryota</taxon>
        <taxon>Fungi</taxon>
        <taxon>Fungi incertae sedis</taxon>
        <taxon>Mucoromycota</taxon>
        <taxon>Glomeromycotina</taxon>
        <taxon>Glomeromycetes</taxon>
        <taxon>Diversisporales</taxon>
        <taxon>Gigasporaceae</taxon>
        <taxon>Racocetra</taxon>
    </lineage>
</organism>
<protein>
    <submittedName>
        <fullName evidence="3">3333_t:CDS:1</fullName>
    </submittedName>
</protein>
<dbReference type="PRINTS" id="PR00625">
    <property type="entry name" value="JDOMAIN"/>
</dbReference>
<sequence length="84" mass="9316">MGKDYYKILGVDKNADEEELKKAYRKHQGSADKEAAEKKFKEISEAYEVLSDKNKRQIYDAYGEEGLKGAPPPDAGGAFPGGFQ</sequence>
<evidence type="ECO:0000259" key="2">
    <source>
        <dbReference type="PROSITE" id="PS50076"/>
    </source>
</evidence>
<dbReference type="PANTHER" id="PTHR43948">
    <property type="entry name" value="DNAJ HOMOLOG SUBFAMILY B"/>
    <property type="match status" value="1"/>
</dbReference>
<dbReference type="GO" id="GO:0051082">
    <property type="term" value="F:unfolded protein binding"/>
    <property type="evidence" value="ECO:0007669"/>
    <property type="project" value="TreeGrafter"/>
</dbReference>
<keyword evidence="4" id="KW-1185">Reference proteome</keyword>
<reference evidence="3" key="1">
    <citation type="submission" date="2021-06" db="EMBL/GenBank/DDBJ databases">
        <authorList>
            <person name="Kallberg Y."/>
            <person name="Tangrot J."/>
            <person name="Rosling A."/>
        </authorList>
    </citation>
    <scope>NUCLEOTIDE SEQUENCE</scope>
    <source>
        <strain evidence="3">IN212</strain>
    </source>
</reference>
<feature type="region of interest" description="Disordered" evidence="1">
    <location>
        <begin position="64"/>
        <end position="84"/>
    </location>
</feature>
<dbReference type="AlphaFoldDB" id="A0A9N9J735"/>
<dbReference type="Gene3D" id="1.10.287.110">
    <property type="entry name" value="DnaJ domain"/>
    <property type="match status" value="1"/>
</dbReference>
<dbReference type="PANTHER" id="PTHR43948:SF10">
    <property type="entry name" value="MRJ, ISOFORM E"/>
    <property type="match status" value="1"/>
</dbReference>
<comment type="caution">
    <text evidence="3">The sequence shown here is derived from an EMBL/GenBank/DDBJ whole genome shotgun (WGS) entry which is preliminary data.</text>
</comment>
<feature type="non-terminal residue" evidence="3">
    <location>
        <position position="84"/>
    </location>
</feature>
<dbReference type="PROSITE" id="PS00636">
    <property type="entry name" value="DNAJ_1"/>
    <property type="match status" value="1"/>
</dbReference>
<dbReference type="Pfam" id="PF00226">
    <property type="entry name" value="DnaJ"/>
    <property type="match status" value="1"/>
</dbReference>
<evidence type="ECO:0000313" key="3">
    <source>
        <dbReference type="EMBL" id="CAG8765198.1"/>
    </source>
</evidence>
<dbReference type="EMBL" id="CAJVPZ010043173">
    <property type="protein sequence ID" value="CAG8765198.1"/>
    <property type="molecule type" value="Genomic_DNA"/>
</dbReference>